<gene>
    <name evidence="2" type="ORF">L596_025364</name>
</gene>
<dbReference type="AlphaFoldDB" id="A0A4U5M7J2"/>
<dbReference type="EMBL" id="AZBU02000009">
    <property type="protein sequence ID" value="TKR64887.1"/>
    <property type="molecule type" value="Genomic_DNA"/>
</dbReference>
<name>A0A4U5M7J2_STECR</name>
<evidence type="ECO:0000313" key="2">
    <source>
        <dbReference type="EMBL" id="TKR64887.1"/>
    </source>
</evidence>
<proteinExistence type="predicted"/>
<reference evidence="2 3" key="1">
    <citation type="journal article" date="2015" name="Genome Biol.">
        <title>Comparative genomics of Steinernema reveals deeply conserved gene regulatory networks.</title>
        <authorList>
            <person name="Dillman A.R."/>
            <person name="Macchietto M."/>
            <person name="Porter C.F."/>
            <person name="Rogers A."/>
            <person name="Williams B."/>
            <person name="Antoshechkin I."/>
            <person name="Lee M.M."/>
            <person name="Goodwin Z."/>
            <person name="Lu X."/>
            <person name="Lewis E.E."/>
            <person name="Goodrich-Blair H."/>
            <person name="Stock S.P."/>
            <person name="Adams B.J."/>
            <person name="Sternberg P.W."/>
            <person name="Mortazavi A."/>
        </authorList>
    </citation>
    <scope>NUCLEOTIDE SEQUENCE [LARGE SCALE GENOMIC DNA]</scope>
    <source>
        <strain evidence="2 3">ALL</strain>
    </source>
</reference>
<sequence length="68" mass="7922">MRLPLFLLSILLIIASSAFAQKPEPVDCYWTQCLTPWDTDDACARGFYVEKWEYCIWPLKKQFCCPGT</sequence>
<accession>A0A4U5M7J2</accession>
<reference evidence="2 3" key="2">
    <citation type="journal article" date="2019" name="G3 (Bethesda)">
        <title>Hybrid Assembly of the Genome of the Entomopathogenic Nematode Steinernema carpocapsae Identifies the X-Chromosome.</title>
        <authorList>
            <person name="Serra L."/>
            <person name="Macchietto M."/>
            <person name="Macias-Munoz A."/>
            <person name="McGill C.J."/>
            <person name="Rodriguez I.M."/>
            <person name="Rodriguez B."/>
            <person name="Murad R."/>
            <person name="Mortazavi A."/>
        </authorList>
    </citation>
    <scope>NUCLEOTIDE SEQUENCE [LARGE SCALE GENOMIC DNA]</scope>
    <source>
        <strain evidence="2 3">ALL</strain>
    </source>
</reference>
<dbReference type="Proteomes" id="UP000298663">
    <property type="component" value="Unassembled WGS sequence"/>
</dbReference>
<feature type="signal peptide" evidence="1">
    <location>
        <begin position="1"/>
        <end position="20"/>
    </location>
</feature>
<protein>
    <submittedName>
        <fullName evidence="2">Uncharacterized protein</fullName>
    </submittedName>
</protein>
<evidence type="ECO:0000256" key="1">
    <source>
        <dbReference type="SAM" id="SignalP"/>
    </source>
</evidence>
<keyword evidence="3" id="KW-1185">Reference proteome</keyword>
<organism evidence="2 3">
    <name type="scientific">Steinernema carpocapsae</name>
    <name type="common">Entomopathogenic nematode</name>
    <dbReference type="NCBI Taxonomy" id="34508"/>
    <lineage>
        <taxon>Eukaryota</taxon>
        <taxon>Metazoa</taxon>
        <taxon>Ecdysozoa</taxon>
        <taxon>Nematoda</taxon>
        <taxon>Chromadorea</taxon>
        <taxon>Rhabditida</taxon>
        <taxon>Tylenchina</taxon>
        <taxon>Panagrolaimomorpha</taxon>
        <taxon>Strongyloidoidea</taxon>
        <taxon>Steinernematidae</taxon>
        <taxon>Steinernema</taxon>
    </lineage>
</organism>
<keyword evidence="1" id="KW-0732">Signal</keyword>
<feature type="chain" id="PRO_5020910301" evidence="1">
    <location>
        <begin position="21"/>
        <end position="68"/>
    </location>
</feature>
<comment type="caution">
    <text evidence="2">The sequence shown here is derived from an EMBL/GenBank/DDBJ whole genome shotgun (WGS) entry which is preliminary data.</text>
</comment>
<evidence type="ECO:0000313" key="3">
    <source>
        <dbReference type="Proteomes" id="UP000298663"/>
    </source>
</evidence>